<dbReference type="PANTHER" id="PTHR30576:SF4">
    <property type="entry name" value="UNDECAPRENYL-PHOSPHATE GALACTOSE PHOSPHOTRANSFERASE"/>
    <property type="match status" value="1"/>
</dbReference>
<evidence type="ECO:0000256" key="5">
    <source>
        <dbReference type="ARBA" id="ARBA00022692"/>
    </source>
</evidence>
<organism evidence="10 11">
    <name type="scientific">Winslowiella iniecta</name>
    <dbReference type="NCBI Taxonomy" id="1560201"/>
    <lineage>
        <taxon>Bacteria</taxon>
        <taxon>Pseudomonadati</taxon>
        <taxon>Pseudomonadota</taxon>
        <taxon>Gammaproteobacteria</taxon>
        <taxon>Enterobacterales</taxon>
        <taxon>Erwiniaceae</taxon>
        <taxon>Winslowiella</taxon>
    </lineage>
</organism>
<dbReference type="AlphaFoldDB" id="A0A0L7T0X1"/>
<keyword evidence="5 8" id="KW-0812">Transmembrane</keyword>
<name>A0A0L7T0X1_9GAMM</name>
<keyword evidence="11" id="KW-1185">Reference proteome</keyword>
<reference evidence="10 11" key="1">
    <citation type="journal article" date="2015" name="Int. J. Syst. Evol. Microbiol.">
        <title>Erwinia iniecta sp. nov., isolated from Russian wheat aphids (Diuraphis noxia).</title>
        <authorList>
            <person name="Campillo T."/>
            <person name="Luna E."/>
            <person name="Portier P."/>
            <person name="Fischer-Le Saux M."/>
            <person name="Lapitan N."/>
            <person name="Tisserat N.A."/>
            <person name="Leach J.E."/>
        </authorList>
    </citation>
    <scope>NUCLEOTIDE SEQUENCE [LARGE SCALE GENOMIC DNA]</scope>
    <source>
        <strain evidence="10 11">B120</strain>
    </source>
</reference>
<dbReference type="Pfam" id="PF02397">
    <property type="entry name" value="Bac_transf"/>
    <property type="match status" value="1"/>
</dbReference>
<feature type="transmembrane region" description="Helical" evidence="8">
    <location>
        <begin position="38"/>
        <end position="61"/>
    </location>
</feature>
<sequence>MEEMKAITRTRRSYDQQAMLMSGRHLFSRRSSQLMKRAFDVVVASFLLIFLAPALLVLWWMASREGGKAIYGHQRVGQNGKSFTCYKFRTMVANADERLAQLLATSEQAQRDWEDDFKLEQDPRITATGMFLRSTSLDKLPQLWNVVRGEMSLVGPRPLMAVELERYATHAGYYLAAKPGITGLWQAEGRQGKDYGTRAHYDALYVNNWTLWSDSRILCKSAGQLFCGKPR</sequence>
<keyword evidence="3" id="KW-1003">Cell membrane</keyword>
<evidence type="ECO:0000256" key="1">
    <source>
        <dbReference type="ARBA" id="ARBA00004236"/>
    </source>
</evidence>
<evidence type="ECO:0000256" key="8">
    <source>
        <dbReference type="SAM" id="Phobius"/>
    </source>
</evidence>
<evidence type="ECO:0000256" key="7">
    <source>
        <dbReference type="ARBA" id="ARBA00023136"/>
    </source>
</evidence>
<comment type="similarity">
    <text evidence="2">Belongs to the bacterial sugar transferase family.</text>
</comment>
<proteinExistence type="inferred from homology"/>
<evidence type="ECO:0000256" key="4">
    <source>
        <dbReference type="ARBA" id="ARBA00022679"/>
    </source>
</evidence>
<dbReference type="RefSeq" id="WP_052900129.1">
    <property type="nucleotide sequence ID" value="NZ_JRXE01000019.1"/>
</dbReference>
<dbReference type="GO" id="GO:0005886">
    <property type="term" value="C:plasma membrane"/>
    <property type="evidence" value="ECO:0007669"/>
    <property type="project" value="UniProtKB-SubCell"/>
</dbReference>
<evidence type="ECO:0000256" key="6">
    <source>
        <dbReference type="ARBA" id="ARBA00022989"/>
    </source>
</evidence>
<evidence type="ECO:0000313" key="10">
    <source>
        <dbReference type="EMBL" id="KOC89047.1"/>
    </source>
</evidence>
<evidence type="ECO:0000256" key="2">
    <source>
        <dbReference type="ARBA" id="ARBA00006464"/>
    </source>
</evidence>
<dbReference type="Proteomes" id="UP000037088">
    <property type="component" value="Unassembled WGS sequence"/>
</dbReference>
<protein>
    <submittedName>
        <fullName evidence="10">Exopolysaccharide biosynthesis protein</fullName>
    </submittedName>
</protein>
<dbReference type="EMBL" id="JRXE01000019">
    <property type="protein sequence ID" value="KOC89047.1"/>
    <property type="molecule type" value="Genomic_DNA"/>
</dbReference>
<accession>A0A0L7T0X1</accession>
<evidence type="ECO:0000313" key="11">
    <source>
        <dbReference type="Proteomes" id="UP000037088"/>
    </source>
</evidence>
<comment type="subcellular location">
    <subcellularLocation>
        <location evidence="1">Cell membrane</location>
    </subcellularLocation>
</comment>
<dbReference type="InterPro" id="IPR003362">
    <property type="entry name" value="Bact_transf"/>
</dbReference>
<comment type="caution">
    <text evidence="10">The sequence shown here is derived from an EMBL/GenBank/DDBJ whole genome shotgun (WGS) entry which is preliminary data.</text>
</comment>
<dbReference type="GO" id="GO:0016780">
    <property type="term" value="F:phosphotransferase activity, for other substituted phosphate groups"/>
    <property type="evidence" value="ECO:0007669"/>
    <property type="project" value="TreeGrafter"/>
</dbReference>
<evidence type="ECO:0000256" key="3">
    <source>
        <dbReference type="ARBA" id="ARBA00022475"/>
    </source>
</evidence>
<keyword evidence="7 8" id="KW-0472">Membrane</keyword>
<keyword evidence="4" id="KW-0808">Transferase</keyword>
<dbReference type="PATRIC" id="fig|1560201.3.peg.3043"/>
<feature type="domain" description="Bacterial sugar transferase" evidence="9">
    <location>
        <begin position="36"/>
        <end position="225"/>
    </location>
</feature>
<dbReference type="PANTHER" id="PTHR30576">
    <property type="entry name" value="COLANIC BIOSYNTHESIS UDP-GLUCOSE LIPID CARRIER TRANSFERASE"/>
    <property type="match status" value="1"/>
</dbReference>
<evidence type="ECO:0000259" key="9">
    <source>
        <dbReference type="Pfam" id="PF02397"/>
    </source>
</evidence>
<keyword evidence="6 8" id="KW-1133">Transmembrane helix</keyword>
<gene>
    <name evidence="10" type="ORF">NG42_14315</name>
</gene>